<keyword evidence="3 6" id="KW-0378">Hydrolase</keyword>
<protein>
    <recommendedName>
        <fullName evidence="9">Peptidase S1 domain-containing protein</fullName>
    </recommendedName>
</protein>
<dbReference type="InterPro" id="IPR001314">
    <property type="entry name" value="Peptidase_S1A"/>
</dbReference>
<evidence type="ECO:0000256" key="5">
    <source>
        <dbReference type="ARBA" id="ARBA00023157"/>
    </source>
</evidence>
<keyword evidence="11" id="KW-1185">Reference proteome</keyword>
<dbReference type="InterPro" id="IPR018114">
    <property type="entry name" value="TRYPSIN_HIS"/>
</dbReference>
<keyword evidence="4 6" id="KW-0720">Serine protease</keyword>
<dbReference type="InterPro" id="IPR001254">
    <property type="entry name" value="Trypsin_dom"/>
</dbReference>
<keyword evidence="5" id="KW-1015">Disulfide bond</keyword>
<feature type="domain" description="Peptidase S1" evidence="9">
    <location>
        <begin position="29"/>
        <end position="269"/>
    </location>
</feature>
<evidence type="ECO:0000256" key="2">
    <source>
        <dbReference type="ARBA" id="ARBA00022670"/>
    </source>
</evidence>
<dbReference type="EnsemblMetazoa" id="XM_016802302.2">
    <property type="protein sequence ID" value="XP_016657791.1"/>
    <property type="gene ID" value="LOC107883004"/>
</dbReference>
<sequence length="308" mass="34848">MSISIILLLLIIVVLFENISTFHLPNGLIYNGTIFKSEDYPYVMYLRIFYTPVMKDYTKCTGTLVKKMFILTAAHCCHEKNKSLIHVYQGSPKVNPKIHKVVKMTQHPDYDPIKYPFGPRGDICVLQLEKAFPNIKTFSKIGGSPKDFKKGKLNCTMIGFGQTGDKTTSGESGYIMTNNVAYGPTACKLHETEEIQNSWEQYLCLEPNGYATPCRGDSGGPMICNGMQYGVCSYGYSYTNGPEECGSPGQQEIYSFINAHKRWLNNIIEPKKNKKKKKRSSGNFLKLHPTCMHIILLILLYNIMLTFI</sequence>
<evidence type="ECO:0000313" key="11">
    <source>
        <dbReference type="Proteomes" id="UP000007819"/>
    </source>
</evidence>
<comment type="similarity">
    <text evidence="1">Belongs to the peptidase S1 family.</text>
</comment>
<accession>A0A8R2D2N2</accession>
<dbReference type="InterPro" id="IPR009003">
    <property type="entry name" value="Peptidase_S1_PA"/>
</dbReference>
<dbReference type="AlphaFoldDB" id="A0A8R2D2N2"/>
<evidence type="ECO:0000256" key="1">
    <source>
        <dbReference type="ARBA" id="ARBA00007664"/>
    </source>
</evidence>
<dbReference type="Gene3D" id="2.40.10.10">
    <property type="entry name" value="Trypsin-like serine proteases"/>
    <property type="match status" value="1"/>
</dbReference>
<dbReference type="PROSITE" id="PS00135">
    <property type="entry name" value="TRYPSIN_SER"/>
    <property type="match status" value="1"/>
</dbReference>
<dbReference type="PROSITE" id="PS00134">
    <property type="entry name" value="TRYPSIN_HIS"/>
    <property type="match status" value="1"/>
</dbReference>
<dbReference type="InterPro" id="IPR033116">
    <property type="entry name" value="TRYPSIN_SER"/>
</dbReference>
<dbReference type="GeneID" id="107883004"/>
<evidence type="ECO:0000256" key="8">
    <source>
        <dbReference type="SAM" id="SignalP"/>
    </source>
</evidence>
<dbReference type="GO" id="GO:0006508">
    <property type="term" value="P:proteolysis"/>
    <property type="evidence" value="ECO:0007669"/>
    <property type="project" value="UniProtKB-KW"/>
</dbReference>
<evidence type="ECO:0000256" key="4">
    <source>
        <dbReference type="ARBA" id="ARBA00022825"/>
    </source>
</evidence>
<name>A0A8R2D2N2_ACYPI</name>
<dbReference type="Pfam" id="PF00089">
    <property type="entry name" value="Trypsin"/>
    <property type="match status" value="1"/>
</dbReference>
<dbReference type="PROSITE" id="PS50240">
    <property type="entry name" value="TRYPSIN_DOM"/>
    <property type="match status" value="1"/>
</dbReference>
<evidence type="ECO:0000313" key="10">
    <source>
        <dbReference type="EnsemblMetazoa" id="XP_016657791.1"/>
    </source>
</evidence>
<proteinExistence type="inferred from homology"/>
<keyword evidence="7" id="KW-0812">Transmembrane</keyword>
<feature type="transmembrane region" description="Helical" evidence="7">
    <location>
        <begin position="287"/>
        <end position="307"/>
    </location>
</feature>
<reference evidence="11" key="1">
    <citation type="submission" date="2010-06" db="EMBL/GenBank/DDBJ databases">
        <authorList>
            <person name="Jiang H."/>
            <person name="Abraham K."/>
            <person name="Ali S."/>
            <person name="Alsbrooks S.L."/>
            <person name="Anim B.N."/>
            <person name="Anosike U.S."/>
            <person name="Attaway T."/>
            <person name="Bandaranaike D.P."/>
            <person name="Battles P.K."/>
            <person name="Bell S.N."/>
            <person name="Bell A.V."/>
            <person name="Beltran B."/>
            <person name="Bickham C."/>
            <person name="Bustamante Y."/>
            <person name="Caleb T."/>
            <person name="Canada A."/>
            <person name="Cardenas V."/>
            <person name="Carter K."/>
            <person name="Chacko J."/>
            <person name="Chandrabose M.N."/>
            <person name="Chavez D."/>
            <person name="Chavez A."/>
            <person name="Chen L."/>
            <person name="Chu H.-S."/>
            <person name="Claassen K.J."/>
            <person name="Cockrell R."/>
            <person name="Collins M."/>
            <person name="Cooper J.A."/>
            <person name="Cree A."/>
            <person name="Curry S.M."/>
            <person name="Da Y."/>
            <person name="Dao M.D."/>
            <person name="Das B."/>
            <person name="Davila M.-L."/>
            <person name="Davy-Carroll L."/>
            <person name="Denson S."/>
            <person name="Dinh H."/>
            <person name="Ebong V.E."/>
            <person name="Edwards J.R."/>
            <person name="Egan A."/>
            <person name="El-Daye J."/>
            <person name="Escobedo L."/>
            <person name="Fernandez S."/>
            <person name="Fernando P.R."/>
            <person name="Flagg N."/>
            <person name="Forbes L.D."/>
            <person name="Fowler R.G."/>
            <person name="Fu Q."/>
            <person name="Gabisi R.A."/>
            <person name="Ganer J."/>
            <person name="Garbino Pronczuk A."/>
            <person name="Garcia R.M."/>
            <person name="Garner T."/>
            <person name="Garrett T.E."/>
            <person name="Gonzalez D.A."/>
            <person name="Hamid H."/>
            <person name="Hawkins E.S."/>
            <person name="Hirani K."/>
            <person name="Hogues M.E."/>
            <person name="Hollins B."/>
            <person name="Hsiao C.-H."/>
            <person name="Jabil R."/>
            <person name="James M.L."/>
            <person name="Jhangiani S.N."/>
            <person name="Johnson B."/>
            <person name="Johnson Q."/>
            <person name="Joshi V."/>
            <person name="Kalu J.B."/>
            <person name="Kam C."/>
            <person name="Kashfia A."/>
            <person name="Keebler J."/>
            <person name="Kisamo H."/>
            <person name="Kovar C.L."/>
            <person name="Lago L.A."/>
            <person name="Lai C.-Y."/>
            <person name="Laidlaw J."/>
            <person name="Lara F."/>
            <person name="Le T.-K."/>
            <person name="Lee S.L."/>
            <person name="Legall F.H."/>
            <person name="Lemon S.J."/>
            <person name="Lewis L.R."/>
            <person name="Li B."/>
            <person name="Liu Y."/>
            <person name="Liu Y.-S."/>
            <person name="Lopez J."/>
            <person name="Lozado R.J."/>
            <person name="Lu J."/>
            <person name="Madu R.C."/>
            <person name="Maheshwari M."/>
            <person name="Maheshwari R."/>
            <person name="Malloy K."/>
            <person name="Martinez E."/>
            <person name="Mathew T."/>
            <person name="Mercado I.C."/>
            <person name="Mercado C."/>
            <person name="Meyer B."/>
            <person name="Montgomery K."/>
            <person name="Morgan M.B."/>
            <person name="Munidasa M."/>
            <person name="Nazareth L.V."/>
            <person name="Nelson J."/>
            <person name="Ng B.M."/>
            <person name="Nguyen N.B."/>
            <person name="Nguyen P.Q."/>
            <person name="Nguyen T."/>
            <person name="Obregon M."/>
            <person name="Okwuonu G.O."/>
            <person name="Onwere C.G."/>
            <person name="Orozco G."/>
            <person name="Parra A."/>
            <person name="Patel S."/>
            <person name="Patil S."/>
            <person name="Perez A."/>
            <person name="Perez Y."/>
            <person name="Pham C."/>
            <person name="Primus E.L."/>
            <person name="Pu L.-L."/>
            <person name="Puazo M."/>
            <person name="Qin X."/>
            <person name="Quiroz J.B."/>
            <person name="Reese J."/>
            <person name="Richards S."/>
            <person name="Rives C.M."/>
            <person name="Robberts R."/>
            <person name="Ruiz S.J."/>
            <person name="Ruiz M.J."/>
            <person name="Santibanez J."/>
            <person name="Schneider B.W."/>
            <person name="Sisson I."/>
            <person name="Smith M."/>
            <person name="Sodergren E."/>
            <person name="Song X.-Z."/>
            <person name="Song B.B."/>
            <person name="Summersgill H."/>
            <person name="Thelus R."/>
            <person name="Thornton R.D."/>
            <person name="Trejos Z.Y."/>
            <person name="Usmani K."/>
            <person name="Vattathil S."/>
            <person name="Villasana D."/>
            <person name="Walker D.L."/>
            <person name="Wang S."/>
            <person name="Wang K."/>
            <person name="White C.S."/>
            <person name="Williams A.C."/>
            <person name="Williamson J."/>
            <person name="Wilson K."/>
            <person name="Woghiren I.O."/>
            <person name="Woodworth J.R."/>
            <person name="Worley K.C."/>
            <person name="Wright R.A."/>
            <person name="Wu W."/>
            <person name="Young L."/>
            <person name="Zhang L."/>
            <person name="Zhang J."/>
            <person name="Zhu Y."/>
            <person name="Muzny D.M."/>
            <person name="Weinstock G."/>
            <person name="Gibbs R.A."/>
        </authorList>
    </citation>
    <scope>NUCLEOTIDE SEQUENCE [LARGE SCALE GENOMIC DNA]</scope>
    <source>
        <strain evidence="11">LSR1</strain>
    </source>
</reference>
<dbReference type="InterPro" id="IPR043504">
    <property type="entry name" value="Peptidase_S1_PA_chymotrypsin"/>
</dbReference>
<organism evidence="10 11">
    <name type="scientific">Acyrthosiphon pisum</name>
    <name type="common">Pea aphid</name>
    <dbReference type="NCBI Taxonomy" id="7029"/>
    <lineage>
        <taxon>Eukaryota</taxon>
        <taxon>Metazoa</taxon>
        <taxon>Ecdysozoa</taxon>
        <taxon>Arthropoda</taxon>
        <taxon>Hexapoda</taxon>
        <taxon>Insecta</taxon>
        <taxon>Pterygota</taxon>
        <taxon>Neoptera</taxon>
        <taxon>Paraneoptera</taxon>
        <taxon>Hemiptera</taxon>
        <taxon>Sternorrhyncha</taxon>
        <taxon>Aphidomorpha</taxon>
        <taxon>Aphidoidea</taxon>
        <taxon>Aphididae</taxon>
        <taxon>Macrosiphini</taxon>
        <taxon>Acyrthosiphon</taxon>
    </lineage>
</organism>
<evidence type="ECO:0000256" key="3">
    <source>
        <dbReference type="ARBA" id="ARBA00022801"/>
    </source>
</evidence>
<dbReference type="OrthoDB" id="6604662at2759"/>
<feature type="chain" id="PRO_5035921803" description="Peptidase S1 domain-containing protein" evidence="8">
    <location>
        <begin position="22"/>
        <end position="308"/>
    </location>
</feature>
<evidence type="ECO:0000256" key="7">
    <source>
        <dbReference type="SAM" id="Phobius"/>
    </source>
</evidence>
<dbReference type="RefSeq" id="XP_016657791.1">
    <property type="nucleotide sequence ID" value="XM_016802302.1"/>
</dbReference>
<evidence type="ECO:0000256" key="6">
    <source>
        <dbReference type="RuleBase" id="RU363034"/>
    </source>
</evidence>
<dbReference type="InterPro" id="IPR050430">
    <property type="entry name" value="Peptidase_S1"/>
</dbReference>
<dbReference type="Proteomes" id="UP000007819">
    <property type="component" value="Chromosome A2"/>
</dbReference>
<dbReference type="PANTHER" id="PTHR24276:SF96">
    <property type="entry name" value="PEPTIDASE S1 DOMAIN-CONTAINING PROTEIN"/>
    <property type="match status" value="1"/>
</dbReference>
<dbReference type="KEGG" id="api:107883004"/>
<keyword evidence="7" id="KW-0472">Membrane</keyword>
<feature type="signal peptide" evidence="8">
    <location>
        <begin position="1"/>
        <end position="21"/>
    </location>
</feature>
<dbReference type="PANTHER" id="PTHR24276">
    <property type="entry name" value="POLYSERASE-RELATED"/>
    <property type="match status" value="1"/>
</dbReference>
<dbReference type="PRINTS" id="PR00722">
    <property type="entry name" value="CHYMOTRYPSIN"/>
</dbReference>
<dbReference type="GO" id="GO:0004252">
    <property type="term" value="F:serine-type endopeptidase activity"/>
    <property type="evidence" value="ECO:0007669"/>
    <property type="project" value="InterPro"/>
</dbReference>
<dbReference type="SMART" id="SM00020">
    <property type="entry name" value="Tryp_SPc"/>
    <property type="match status" value="1"/>
</dbReference>
<keyword evidence="2 6" id="KW-0645">Protease</keyword>
<evidence type="ECO:0000259" key="9">
    <source>
        <dbReference type="PROSITE" id="PS50240"/>
    </source>
</evidence>
<keyword evidence="8" id="KW-0732">Signal</keyword>
<dbReference type="SUPFAM" id="SSF50494">
    <property type="entry name" value="Trypsin-like serine proteases"/>
    <property type="match status" value="1"/>
</dbReference>
<keyword evidence="7" id="KW-1133">Transmembrane helix</keyword>
<reference evidence="10" key="2">
    <citation type="submission" date="2022-06" db="UniProtKB">
        <authorList>
            <consortium name="EnsemblMetazoa"/>
        </authorList>
    </citation>
    <scope>IDENTIFICATION</scope>
</reference>